<evidence type="ECO:0000259" key="4">
    <source>
        <dbReference type="PROSITE" id="PS50222"/>
    </source>
</evidence>
<dbReference type="InterPro" id="IPR011992">
    <property type="entry name" value="EF-hand-dom_pair"/>
</dbReference>
<evidence type="ECO:0000313" key="5">
    <source>
        <dbReference type="EMBL" id="KAG2278652.1"/>
    </source>
</evidence>
<name>A0A8X7QZE4_BRACI</name>
<dbReference type="PROSITE" id="PS00018">
    <property type="entry name" value="EF_HAND_1"/>
    <property type="match status" value="3"/>
</dbReference>
<keyword evidence="6" id="KW-1185">Reference proteome</keyword>
<evidence type="ECO:0000256" key="1">
    <source>
        <dbReference type="ARBA" id="ARBA00022737"/>
    </source>
</evidence>
<evidence type="ECO:0000313" key="6">
    <source>
        <dbReference type="Proteomes" id="UP000886595"/>
    </source>
</evidence>
<dbReference type="InterPro" id="IPR018247">
    <property type="entry name" value="EF_Hand_1_Ca_BS"/>
</dbReference>
<feature type="compositionally biased region" description="Basic and acidic residues" evidence="3">
    <location>
        <begin position="33"/>
        <end position="49"/>
    </location>
</feature>
<gene>
    <name evidence="5" type="ORF">Bca52824_061207</name>
</gene>
<dbReference type="CDD" id="cd00051">
    <property type="entry name" value="EFh"/>
    <property type="match status" value="2"/>
</dbReference>
<dbReference type="FunFam" id="1.10.238.10:FF:000298">
    <property type="entry name" value="Calcium-binding protein CP1"/>
    <property type="match status" value="1"/>
</dbReference>
<dbReference type="GO" id="GO:0005509">
    <property type="term" value="F:calcium ion binding"/>
    <property type="evidence" value="ECO:0007669"/>
    <property type="project" value="InterPro"/>
</dbReference>
<feature type="domain" description="EF-hand" evidence="4">
    <location>
        <begin position="103"/>
        <end position="138"/>
    </location>
</feature>
<evidence type="ECO:0000256" key="3">
    <source>
        <dbReference type="SAM" id="MobiDB-lite"/>
    </source>
</evidence>
<proteinExistence type="predicted"/>
<reference evidence="5 6" key="1">
    <citation type="submission" date="2020-02" db="EMBL/GenBank/DDBJ databases">
        <authorList>
            <person name="Ma Q."/>
            <person name="Huang Y."/>
            <person name="Song X."/>
            <person name="Pei D."/>
        </authorList>
    </citation>
    <scope>NUCLEOTIDE SEQUENCE [LARGE SCALE GENOMIC DNA]</scope>
    <source>
        <strain evidence="5">Sxm20200214</strain>
        <tissue evidence="5">Leaf</tissue>
    </source>
</reference>
<dbReference type="InterPro" id="IPR050145">
    <property type="entry name" value="Centrin_CML-like"/>
</dbReference>
<feature type="domain" description="EF-hand" evidence="4">
    <location>
        <begin position="61"/>
        <end position="96"/>
    </location>
</feature>
<dbReference type="SMART" id="SM00054">
    <property type="entry name" value="EFh"/>
    <property type="match status" value="3"/>
</dbReference>
<dbReference type="EMBL" id="JAAMPC010000012">
    <property type="protein sequence ID" value="KAG2278652.1"/>
    <property type="molecule type" value="Genomic_DNA"/>
</dbReference>
<dbReference type="Gene3D" id="1.10.238.10">
    <property type="entry name" value="EF-hand"/>
    <property type="match status" value="2"/>
</dbReference>
<dbReference type="PANTHER" id="PTHR23050">
    <property type="entry name" value="CALCIUM BINDING PROTEIN"/>
    <property type="match status" value="1"/>
</dbReference>
<accession>A0A8X7QZE4</accession>
<dbReference type="SUPFAM" id="SSF47473">
    <property type="entry name" value="EF-hand"/>
    <property type="match status" value="1"/>
</dbReference>
<dbReference type="AlphaFoldDB" id="A0A8X7QZE4"/>
<dbReference type="Pfam" id="PF13499">
    <property type="entry name" value="EF-hand_7"/>
    <property type="match status" value="2"/>
</dbReference>
<sequence length="208" mass="22859">MPSHSSLVPLYNPPTLPHVSNAQSFFHNLKRQVSNDREKRDERAREREMCPSGRLASSSTAANPDFRPAFEIIDADRDGKISSDDLRAFYAGIPRSSSDKDEDEMMMIGTMISVADANKDGFVEFDEFEKVLETAPHGCRSGDGLMRDVFKVMDKDGDGRLSYGDLKSYMESAGLAANDEEIKAMIRLGGGDSNGGVSYDGLLKIFGC</sequence>
<feature type="domain" description="EF-hand" evidence="4">
    <location>
        <begin position="141"/>
        <end position="176"/>
    </location>
</feature>
<dbReference type="Proteomes" id="UP000886595">
    <property type="component" value="Unassembled WGS sequence"/>
</dbReference>
<feature type="region of interest" description="Disordered" evidence="3">
    <location>
        <begin position="27"/>
        <end position="62"/>
    </location>
</feature>
<comment type="caution">
    <text evidence="5">The sequence shown here is derived from an EMBL/GenBank/DDBJ whole genome shotgun (WGS) entry which is preliminary data.</text>
</comment>
<organism evidence="5 6">
    <name type="scientific">Brassica carinata</name>
    <name type="common">Ethiopian mustard</name>
    <name type="synonym">Abyssinian cabbage</name>
    <dbReference type="NCBI Taxonomy" id="52824"/>
    <lineage>
        <taxon>Eukaryota</taxon>
        <taxon>Viridiplantae</taxon>
        <taxon>Streptophyta</taxon>
        <taxon>Embryophyta</taxon>
        <taxon>Tracheophyta</taxon>
        <taxon>Spermatophyta</taxon>
        <taxon>Magnoliopsida</taxon>
        <taxon>eudicotyledons</taxon>
        <taxon>Gunneridae</taxon>
        <taxon>Pentapetalae</taxon>
        <taxon>rosids</taxon>
        <taxon>malvids</taxon>
        <taxon>Brassicales</taxon>
        <taxon>Brassicaceae</taxon>
        <taxon>Brassiceae</taxon>
        <taxon>Brassica</taxon>
    </lineage>
</organism>
<dbReference type="PROSITE" id="PS50222">
    <property type="entry name" value="EF_HAND_2"/>
    <property type="match status" value="3"/>
</dbReference>
<keyword evidence="2" id="KW-0106">Calcium</keyword>
<keyword evidence="1" id="KW-0677">Repeat</keyword>
<evidence type="ECO:0000256" key="2">
    <source>
        <dbReference type="ARBA" id="ARBA00022837"/>
    </source>
</evidence>
<dbReference type="OrthoDB" id="26525at2759"/>
<dbReference type="InterPro" id="IPR002048">
    <property type="entry name" value="EF_hand_dom"/>
</dbReference>
<protein>
    <recommendedName>
        <fullName evidence="4">EF-hand domain-containing protein</fullName>
    </recommendedName>
</protein>